<sequence>MLIIVFAALGFGSIAGAAALCASGPVAAGVAAMLGGSLAGLVAGLCLMRETSEQGTRADGVPAKTVAASRAA</sequence>
<keyword evidence="1" id="KW-0472">Membrane</keyword>
<gene>
    <name evidence="3" type="ORF">DA075_24410</name>
</gene>
<feature type="chain" id="PRO_5015314730" evidence="2">
    <location>
        <begin position="18"/>
        <end position="72"/>
    </location>
</feature>
<evidence type="ECO:0000256" key="2">
    <source>
        <dbReference type="SAM" id="SignalP"/>
    </source>
</evidence>
<evidence type="ECO:0000313" key="3">
    <source>
        <dbReference type="EMBL" id="AWB23645.1"/>
    </source>
</evidence>
<feature type="transmembrane region" description="Helical" evidence="1">
    <location>
        <begin position="27"/>
        <end position="47"/>
    </location>
</feature>
<evidence type="ECO:0000313" key="4">
    <source>
        <dbReference type="Proteomes" id="UP000244755"/>
    </source>
</evidence>
<keyword evidence="1" id="KW-0812">Transmembrane</keyword>
<reference evidence="3 4" key="1">
    <citation type="submission" date="2018-04" db="EMBL/GenBank/DDBJ databases">
        <title>Methylobacterium sp. PR1016A genome.</title>
        <authorList>
            <person name="Park W."/>
        </authorList>
    </citation>
    <scope>NUCLEOTIDE SEQUENCE [LARGE SCALE GENOMIC DNA]</scope>
    <source>
        <strain evidence="3 4">PR1016A</strain>
    </source>
</reference>
<name>A0A2R4WQ62_9HYPH</name>
<evidence type="ECO:0000256" key="1">
    <source>
        <dbReference type="SAM" id="Phobius"/>
    </source>
</evidence>
<feature type="signal peptide" evidence="2">
    <location>
        <begin position="1"/>
        <end position="17"/>
    </location>
</feature>
<dbReference type="RefSeq" id="WP_099955425.1">
    <property type="nucleotide sequence ID" value="NZ_CP028843.1"/>
</dbReference>
<dbReference type="AlphaFoldDB" id="A0A2R4WQ62"/>
<organism evidence="3 4">
    <name type="scientific">Methylobacterium currus</name>
    <dbReference type="NCBI Taxonomy" id="2051553"/>
    <lineage>
        <taxon>Bacteria</taxon>
        <taxon>Pseudomonadati</taxon>
        <taxon>Pseudomonadota</taxon>
        <taxon>Alphaproteobacteria</taxon>
        <taxon>Hyphomicrobiales</taxon>
        <taxon>Methylobacteriaceae</taxon>
        <taxon>Methylobacterium</taxon>
    </lineage>
</organism>
<accession>A0A2R4WQ62</accession>
<keyword evidence="2" id="KW-0732">Signal</keyword>
<dbReference type="EMBL" id="CP028843">
    <property type="protein sequence ID" value="AWB23645.1"/>
    <property type="molecule type" value="Genomic_DNA"/>
</dbReference>
<keyword evidence="1" id="KW-1133">Transmembrane helix</keyword>
<protein>
    <submittedName>
        <fullName evidence="3">Uncharacterized protein</fullName>
    </submittedName>
</protein>
<proteinExistence type="predicted"/>
<keyword evidence="4" id="KW-1185">Reference proteome</keyword>
<dbReference type="KEGG" id="mee:DA075_24410"/>
<dbReference type="Proteomes" id="UP000244755">
    <property type="component" value="Chromosome 1"/>
</dbReference>